<evidence type="ECO:0000256" key="1">
    <source>
        <dbReference type="SAM" id="MobiDB-lite"/>
    </source>
</evidence>
<dbReference type="GO" id="GO:0032933">
    <property type="term" value="P:SREBP signaling pathway"/>
    <property type="evidence" value="ECO:0007669"/>
    <property type="project" value="InterPro"/>
</dbReference>
<dbReference type="OrthoDB" id="5428737at2759"/>
<keyword evidence="4" id="KW-1185">Reference proteome</keyword>
<dbReference type="GO" id="GO:0005783">
    <property type="term" value="C:endoplasmic reticulum"/>
    <property type="evidence" value="ECO:0007669"/>
    <property type="project" value="TreeGrafter"/>
</dbReference>
<dbReference type="PANTHER" id="PTHR39405">
    <property type="entry name" value="DSC E3 UBIQUITIN LIGASE COMPLEX SUBUNIT 4"/>
    <property type="match status" value="1"/>
</dbReference>
<feature type="domain" description="DUF1746" evidence="2">
    <location>
        <begin position="52"/>
        <end position="166"/>
    </location>
</feature>
<comment type="caution">
    <text evidence="3">The sequence shown here is derived from an EMBL/GenBank/DDBJ whole genome shotgun (WGS) entry which is preliminary data.</text>
</comment>
<name>A0A2P7Z285_9PEZI</name>
<dbReference type="GO" id="GO:0044695">
    <property type="term" value="C:Dsc E3 ubiquitin ligase complex"/>
    <property type="evidence" value="ECO:0007669"/>
    <property type="project" value="InterPro"/>
</dbReference>
<evidence type="ECO:0000259" key="2">
    <source>
        <dbReference type="Pfam" id="PF08508"/>
    </source>
</evidence>
<dbReference type="AlphaFoldDB" id="A0A2P7Z285"/>
<dbReference type="InterPro" id="IPR038967">
    <property type="entry name" value="Dsc4-like"/>
</dbReference>
<sequence>MPNDPTPSASHTPSAATAHASSNLSPQTLRQRNRHLFNLKRTHFLTDLILTLDVLIYAELSALYYHDISFLRLLLRSLLQFTFLTPKPAMLPAPPPHPPSRPIALILFSNLFCAAWHAYFPPPEAGEATRGYLHGGLAMDFVGQKGPANRAHLVLLDLVVMGLQVLCLGAVDAKRRAKEGSGTGSGIADATGAEGATVARAVNTQGLQTLEFEERGELASENREGDVELREMNRRGEREEEVEDERREERARLLATESEAPPRETDAHIFDAFNSGEIVVADLCMSRIVRQQFQQNREARAAATGVSTDVEAGAGAGGGGLSSRFTGNGFGWRMRIGGRIVGV</sequence>
<reference evidence="3 4" key="1">
    <citation type="submission" date="2017-05" db="EMBL/GenBank/DDBJ databases">
        <title>Draft genome sequence of Elsinoe australis.</title>
        <authorList>
            <person name="Cheng Q."/>
        </authorList>
    </citation>
    <scope>NUCLEOTIDE SEQUENCE [LARGE SCALE GENOMIC DNA]</scope>
    <source>
        <strain evidence="3 4">NL1</strain>
    </source>
</reference>
<dbReference type="EMBL" id="NHZQ01000335">
    <property type="protein sequence ID" value="PSK42332.1"/>
    <property type="molecule type" value="Genomic_DNA"/>
</dbReference>
<feature type="region of interest" description="Disordered" evidence="1">
    <location>
        <begin position="1"/>
        <end position="25"/>
    </location>
</feature>
<organism evidence="3 4">
    <name type="scientific">Elsinoe australis</name>
    <dbReference type="NCBI Taxonomy" id="40998"/>
    <lineage>
        <taxon>Eukaryota</taxon>
        <taxon>Fungi</taxon>
        <taxon>Dikarya</taxon>
        <taxon>Ascomycota</taxon>
        <taxon>Pezizomycotina</taxon>
        <taxon>Dothideomycetes</taxon>
        <taxon>Dothideomycetidae</taxon>
        <taxon>Myriangiales</taxon>
        <taxon>Elsinoaceae</taxon>
        <taxon>Elsinoe</taxon>
    </lineage>
</organism>
<feature type="region of interest" description="Disordered" evidence="1">
    <location>
        <begin position="214"/>
        <end position="251"/>
    </location>
</feature>
<dbReference type="Pfam" id="PF08508">
    <property type="entry name" value="DUF1746"/>
    <property type="match status" value="1"/>
</dbReference>
<evidence type="ECO:0000313" key="3">
    <source>
        <dbReference type="EMBL" id="PSK42332.1"/>
    </source>
</evidence>
<dbReference type="InterPro" id="IPR013715">
    <property type="entry name" value="DUF1746"/>
</dbReference>
<dbReference type="Proteomes" id="UP000243723">
    <property type="component" value="Unassembled WGS sequence"/>
</dbReference>
<proteinExistence type="predicted"/>
<dbReference type="PANTHER" id="PTHR39405:SF1">
    <property type="entry name" value="DSC E3 UBIQUITIN LIGASE COMPLEX SUBUNIT 4"/>
    <property type="match status" value="1"/>
</dbReference>
<gene>
    <name evidence="3" type="ORF">B9Z65_4246</name>
</gene>
<feature type="compositionally biased region" description="Low complexity" evidence="1">
    <location>
        <begin position="1"/>
        <end position="22"/>
    </location>
</feature>
<accession>A0A2P7Z285</accession>
<evidence type="ECO:0000313" key="4">
    <source>
        <dbReference type="Proteomes" id="UP000243723"/>
    </source>
</evidence>
<protein>
    <recommendedName>
        <fullName evidence="2">DUF1746 domain-containing protein</fullName>
    </recommendedName>
</protein>